<dbReference type="InterPro" id="IPR036390">
    <property type="entry name" value="WH_DNA-bd_sf"/>
</dbReference>
<feature type="domain" description="O-methyltransferase dimerisation" evidence="6">
    <location>
        <begin position="52"/>
        <end position="120"/>
    </location>
</feature>
<evidence type="ECO:0000313" key="8">
    <source>
        <dbReference type="Proteomes" id="UP001220324"/>
    </source>
</evidence>
<dbReference type="PANTHER" id="PTHR43712">
    <property type="entry name" value="PUTATIVE (AFU_ORTHOLOGUE AFUA_4G14580)-RELATED"/>
    <property type="match status" value="1"/>
</dbReference>
<evidence type="ECO:0000256" key="3">
    <source>
        <dbReference type="ARBA" id="ARBA00022691"/>
    </source>
</evidence>
<keyword evidence="3" id="KW-0949">S-adenosyl-L-methionine</keyword>
<dbReference type="Gene3D" id="3.40.50.150">
    <property type="entry name" value="Vaccinia Virus protein VP39"/>
    <property type="match status" value="1"/>
</dbReference>
<dbReference type="InterPro" id="IPR029063">
    <property type="entry name" value="SAM-dependent_MTases_sf"/>
</dbReference>
<dbReference type="InterPro" id="IPR022657">
    <property type="entry name" value="De-COase2_CS"/>
</dbReference>
<dbReference type="Pfam" id="PF00891">
    <property type="entry name" value="Methyltransf_2"/>
    <property type="match status" value="1"/>
</dbReference>
<keyword evidence="2" id="KW-0808">Transferase</keyword>
<dbReference type="SUPFAM" id="SSF46785">
    <property type="entry name" value="Winged helix' DNA-binding domain"/>
    <property type="match status" value="1"/>
</dbReference>
<dbReference type="Pfam" id="PF08100">
    <property type="entry name" value="Dimerisation"/>
    <property type="match status" value="1"/>
</dbReference>
<evidence type="ECO:0000256" key="4">
    <source>
        <dbReference type="PIRSR" id="PIRSR005739-1"/>
    </source>
</evidence>
<dbReference type="InterPro" id="IPR012967">
    <property type="entry name" value="COMT_dimerisation"/>
</dbReference>
<dbReference type="GO" id="GO:0044550">
    <property type="term" value="P:secondary metabolite biosynthetic process"/>
    <property type="evidence" value="ECO:0007669"/>
    <property type="project" value="UniProtKB-ARBA"/>
</dbReference>
<reference evidence="7 8" key="1">
    <citation type="journal article" date="2023" name="IMA Fungus">
        <title>Comparative genomic study of the Penicillium genus elucidates a diverse pangenome and 15 lateral gene transfer events.</title>
        <authorList>
            <person name="Petersen C."/>
            <person name="Sorensen T."/>
            <person name="Nielsen M.R."/>
            <person name="Sondergaard T.E."/>
            <person name="Sorensen J.L."/>
            <person name="Fitzpatrick D.A."/>
            <person name="Frisvad J.C."/>
            <person name="Nielsen K.L."/>
        </authorList>
    </citation>
    <scope>NUCLEOTIDE SEQUENCE [LARGE SCALE GENOMIC DNA]</scope>
    <source>
        <strain evidence="7 8">IBT 35679</strain>
    </source>
</reference>
<evidence type="ECO:0000259" key="5">
    <source>
        <dbReference type="Pfam" id="PF00891"/>
    </source>
</evidence>
<feature type="domain" description="O-methyltransferase C-terminal" evidence="5">
    <location>
        <begin position="219"/>
        <end position="359"/>
    </location>
</feature>
<evidence type="ECO:0000256" key="1">
    <source>
        <dbReference type="ARBA" id="ARBA00022603"/>
    </source>
</evidence>
<dbReference type="InterPro" id="IPR001077">
    <property type="entry name" value="COMT_C"/>
</dbReference>
<dbReference type="EMBL" id="JAQIZZ010000008">
    <property type="protein sequence ID" value="KAJ5525459.1"/>
    <property type="molecule type" value="Genomic_DNA"/>
</dbReference>
<keyword evidence="8" id="KW-1185">Reference proteome</keyword>
<dbReference type="AlphaFoldDB" id="A0AAD6CL35"/>
<proteinExistence type="predicted"/>
<dbReference type="PROSITE" id="PS51683">
    <property type="entry name" value="SAM_OMT_II"/>
    <property type="match status" value="1"/>
</dbReference>
<gene>
    <name evidence="7" type="ORF">N7494_012109</name>
</gene>
<dbReference type="InterPro" id="IPR016461">
    <property type="entry name" value="COMT-like"/>
</dbReference>
<protein>
    <recommendedName>
        <fullName evidence="9">O-methyltransferase domain-containing protein</fullName>
    </recommendedName>
</protein>
<evidence type="ECO:0000313" key="7">
    <source>
        <dbReference type="EMBL" id="KAJ5525459.1"/>
    </source>
</evidence>
<feature type="active site" description="Proton acceptor" evidence="4">
    <location>
        <position position="289"/>
    </location>
</feature>
<dbReference type="GO" id="GO:0032259">
    <property type="term" value="P:methylation"/>
    <property type="evidence" value="ECO:0007669"/>
    <property type="project" value="UniProtKB-KW"/>
</dbReference>
<dbReference type="Proteomes" id="UP001220324">
    <property type="component" value="Unassembled WGS sequence"/>
</dbReference>
<dbReference type="SUPFAM" id="SSF53335">
    <property type="entry name" value="S-adenosyl-L-methionine-dependent methyltransferases"/>
    <property type="match status" value="1"/>
</dbReference>
<dbReference type="GO" id="GO:0008171">
    <property type="term" value="F:O-methyltransferase activity"/>
    <property type="evidence" value="ECO:0007669"/>
    <property type="project" value="InterPro"/>
</dbReference>
<evidence type="ECO:0000259" key="6">
    <source>
        <dbReference type="Pfam" id="PF08100"/>
    </source>
</evidence>
<comment type="caution">
    <text evidence="7">The sequence shown here is derived from an EMBL/GenBank/DDBJ whole genome shotgun (WGS) entry which is preliminary data.</text>
</comment>
<accession>A0AAD6CL35</accession>
<dbReference type="InterPro" id="IPR036388">
    <property type="entry name" value="WH-like_DNA-bd_sf"/>
</dbReference>
<evidence type="ECO:0008006" key="9">
    <source>
        <dbReference type="Google" id="ProtNLM"/>
    </source>
</evidence>
<keyword evidence="1" id="KW-0489">Methyltransferase</keyword>
<evidence type="ECO:0000256" key="2">
    <source>
        <dbReference type="ARBA" id="ARBA00022679"/>
    </source>
</evidence>
<dbReference type="PIRSF" id="PIRSF005739">
    <property type="entry name" value="O-mtase"/>
    <property type="match status" value="1"/>
</dbReference>
<organism evidence="7 8">
    <name type="scientific">Penicillium frequentans</name>
    <dbReference type="NCBI Taxonomy" id="3151616"/>
    <lineage>
        <taxon>Eukaryota</taxon>
        <taxon>Fungi</taxon>
        <taxon>Dikarya</taxon>
        <taxon>Ascomycota</taxon>
        <taxon>Pezizomycotina</taxon>
        <taxon>Eurotiomycetes</taxon>
        <taxon>Eurotiomycetidae</taxon>
        <taxon>Eurotiales</taxon>
        <taxon>Aspergillaceae</taxon>
        <taxon>Penicillium</taxon>
    </lineage>
</organism>
<dbReference type="GO" id="GO:0046983">
    <property type="term" value="F:protein dimerization activity"/>
    <property type="evidence" value="ECO:0007669"/>
    <property type="project" value="InterPro"/>
</dbReference>
<sequence length="381" mass="43261">MEALVEQVRVLAKNGDETVRKSILDSLQSLRNSIETPDDTVQRFTFYNLQLAALRVGVDLKLFNFFADTEEPLTVVELSEKTKADKIFLGRILRYLASFGAIKETNKDTFTSTNITRTFSSSSFQAAICHYFDTMGPSIQKLPEFLKENHYKDPENSANTALQKAFNTDQPAFFWLQTQPEKMGFFQEYLTTNRTGRPTFLDVYPFLERATGLSPERVLFVDVGGGFGQQAIAFREKYPQLEGRVIVQDLAPTLAHALKHPKVGTSEQDFFQPQTIKGAKFYYLRNIFHDWPDDKAKIILKNTVDALADDSLILIDDMVLPNVGVHWQAAQLDILMMTTLAARERTQDQWYQLLENAGLKVNSITTYTSSLKDSILEVVPI</sequence>
<dbReference type="PANTHER" id="PTHR43712:SF1">
    <property type="entry name" value="HYPOTHETICAL O-METHYLTRANSFERASE (EUROFUNG)-RELATED"/>
    <property type="match status" value="1"/>
</dbReference>
<name>A0AAD6CL35_9EURO</name>
<dbReference type="Gene3D" id="1.10.10.10">
    <property type="entry name" value="Winged helix-like DNA-binding domain superfamily/Winged helix DNA-binding domain"/>
    <property type="match status" value="1"/>
</dbReference>
<dbReference type="PROSITE" id="PS00879">
    <property type="entry name" value="ODR_DC_2_2"/>
    <property type="match status" value="1"/>
</dbReference>